<keyword evidence="4 6" id="KW-1133">Transmembrane helix</keyword>
<organism evidence="8 9">
    <name type="scientific">Streptomyces diacarni</name>
    <dbReference type="NCBI Taxonomy" id="2800381"/>
    <lineage>
        <taxon>Bacteria</taxon>
        <taxon>Bacillati</taxon>
        <taxon>Actinomycetota</taxon>
        <taxon>Actinomycetes</taxon>
        <taxon>Kitasatosporales</taxon>
        <taxon>Streptomycetaceae</taxon>
        <taxon>Streptomyces</taxon>
    </lineage>
</organism>
<feature type="domain" description="ABC3 transporter permease C-terminal" evidence="7">
    <location>
        <begin position="744"/>
        <end position="856"/>
    </location>
</feature>
<feature type="transmembrane region" description="Helical" evidence="6">
    <location>
        <begin position="742"/>
        <end position="766"/>
    </location>
</feature>
<dbReference type="InterPro" id="IPR003838">
    <property type="entry name" value="ABC3_permease_C"/>
</dbReference>
<dbReference type="AlphaFoldDB" id="A0A367F8Y4"/>
<dbReference type="RefSeq" id="WP_114021047.1">
    <property type="nucleotide sequence ID" value="NZ_QOIN01000034.1"/>
</dbReference>
<feature type="transmembrane region" description="Helical" evidence="6">
    <location>
        <begin position="828"/>
        <end position="848"/>
    </location>
</feature>
<gene>
    <name evidence="8" type="ORF">DTL70_07425</name>
</gene>
<protein>
    <submittedName>
        <fullName evidence="8">ABC transporter permease</fullName>
    </submittedName>
</protein>
<feature type="transmembrane region" description="Helical" evidence="6">
    <location>
        <begin position="510"/>
        <end position="528"/>
    </location>
</feature>
<accession>A0A367F8Y4</accession>
<evidence type="ECO:0000313" key="8">
    <source>
        <dbReference type="EMBL" id="RCG26399.1"/>
    </source>
</evidence>
<dbReference type="Pfam" id="PF02687">
    <property type="entry name" value="FtsX"/>
    <property type="match status" value="2"/>
</dbReference>
<keyword evidence="2" id="KW-1003">Cell membrane</keyword>
<evidence type="ECO:0000313" key="9">
    <source>
        <dbReference type="Proteomes" id="UP000252914"/>
    </source>
</evidence>
<keyword evidence="9" id="KW-1185">Reference proteome</keyword>
<name>A0A367F8Y4_9ACTN</name>
<dbReference type="EMBL" id="QOIN01000034">
    <property type="protein sequence ID" value="RCG26399.1"/>
    <property type="molecule type" value="Genomic_DNA"/>
</dbReference>
<comment type="subcellular location">
    <subcellularLocation>
        <location evidence="1">Cell membrane</location>
        <topology evidence="1">Multi-pass membrane protein</topology>
    </subcellularLocation>
</comment>
<evidence type="ECO:0000256" key="5">
    <source>
        <dbReference type="ARBA" id="ARBA00023136"/>
    </source>
</evidence>
<dbReference type="InterPro" id="IPR038766">
    <property type="entry name" value="Membrane_comp_ABC_pdt"/>
</dbReference>
<proteinExistence type="predicted"/>
<keyword evidence="3 6" id="KW-0812">Transmembrane</keyword>
<comment type="caution">
    <text evidence="8">The sequence shown here is derived from an EMBL/GenBank/DDBJ whole genome shotgun (WGS) entry which is preliminary data.</text>
</comment>
<dbReference type="Proteomes" id="UP000252914">
    <property type="component" value="Unassembled WGS sequence"/>
</dbReference>
<feature type="domain" description="ABC3 transporter permease C-terminal" evidence="7">
    <location>
        <begin position="287"/>
        <end position="407"/>
    </location>
</feature>
<reference evidence="8 9" key="1">
    <citation type="submission" date="2018-06" db="EMBL/GenBank/DDBJ databases">
        <title>Streptomyces reniochalinae sp. nov. and Streptomyces diacarnus sp. nov. from marine sponges.</title>
        <authorList>
            <person name="Li L."/>
        </authorList>
    </citation>
    <scope>NUCLEOTIDE SEQUENCE [LARGE SCALE GENOMIC DNA]</scope>
    <source>
        <strain evidence="8 9">LHW51701</strain>
    </source>
</reference>
<evidence type="ECO:0000259" key="7">
    <source>
        <dbReference type="Pfam" id="PF02687"/>
    </source>
</evidence>
<feature type="transmembrane region" description="Helical" evidence="6">
    <location>
        <begin position="335"/>
        <end position="357"/>
    </location>
</feature>
<evidence type="ECO:0000256" key="4">
    <source>
        <dbReference type="ARBA" id="ARBA00022989"/>
    </source>
</evidence>
<evidence type="ECO:0000256" key="3">
    <source>
        <dbReference type="ARBA" id="ARBA00022692"/>
    </source>
</evidence>
<feature type="transmembrane region" description="Helical" evidence="6">
    <location>
        <begin position="453"/>
        <end position="478"/>
    </location>
</feature>
<evidence type="ECO:0000256" key="1">
    <source>
        <dbReference type="ARBA" id="ARBA00004651"/>
    </source>
</evidence>
<evidence type="ECO:0000256" key="2">
    <source>
        <dbReference type="ARBA" id="ARBA00022475"/>
    </source>
</evidence>
<evidence type="ECO:0000256" key="6">
    <source>
        <dbReference type="SAM" id="Phobius"/>
    </source>
</evidence>
<dbReference type="PANTHER" id="PTHR30287:SF1">
    <property type="entry name" value="INNER MEMBRANE PROTEIN"/>
    <property type="match status" value="1"/>
</dbReference>
<feature type="transmembrane region" description="Helical" evidence="6">
    <location>
        <begin position="16"/>
        <end position="42"/>
    </location>
</feature>
<feature type="transmembrane region" description="Helical" evidence="6">
    <location>
        <begin position="428"/>
        <end position="447"/>
    </location>
</feature>
<feature type="transmembrane region" description="Helical" evidence="6">
    <location>
        <begin position="377"/>
        <end position="400"/>
    </location>
</feature>
<feature type="transmembrane region" description="Helical" evidence="6">
    <location>
        <begin position="787"/>
        <end position="808"/>
    </location>
</feature>
<feature type="transmembrane region" description="Helical" evidence="6">
    <location>
        <begin position="287"/>
        <end position="308"/>
    </location>
</feature>
<keyword evidence="5 6" id="KW-0472">Membrane</keyword>
<dbReference type="PANTHER" id="PTHR30287">
    <property type="entry name" value="MEMBRANE COMPONENT OF PREDICTED ABC SUPERFAMILY METABOLITE UPTAKE TRANSPORTER"/>
    <property type="match status" value="1"/>
</dbReference>
<sequence length="866" mass="89990">MFDIAWSTIKNRKGGFIAAFIAVICGSAVITACGVLLMSGLLSGVAPERYAGATVMVGGKQTKDVKENFDPHFPERVTVPASTAEQVSRVDGVEKVVRDRTVEMNLHKDDGSARGEPVRLDQPLYGHGWSSTALGPFELSEGSRPSSARETVLDAGLARSAGLEVGDTARLSVGTTPHVYRIVGLVDAPANGLDRQSAAFFTDAQATALSPRPDRLTAIGVLGEDGADADDLAGKIEDAVTGADAATGANADPGAKVVTYTGDGIGDLEFLDVGASRGFLVPLSASFGGTALGVVIFVVSSTLGLVVHQRRRELAMLRAIAATPRQVHKLIGSEVLLVGVTGAVLGAAPGFLAAGLMRDAFAHAGVLPQDFELSFNPLPAVAAVLLTVLGARLAGFIAAFRIARIQPVEALSESEAEREELGSTRKTVGVSLLLLGLVASIVLPLVIPGQVAIAGAGGALVVLMVGSALISPILVQAATRMLTPLFKRSRVSGFLAGANSSANARRLSSAVVPLALGTAMALMQLSMLNTVEATAQEQAATGVVSDYVITSDTTGLSTGVAGKVRDVDGVETVTPVARSQVLLNYIEIDKPASNPFSAQGLDGRDLENTLDLDVREGSMDKLRGDTVALSWMAADTARVDVGDTADINLGDGVHKKLKVVAVYGNGLGFGDITLPHRMLTEHTANQQDTALLVSAGSSGASPQVEAGLEELAAQTPGLAVQSPQEFGAVQQGQFAQQSWTNLIANGLLMLYVLIAVVNTLVMATTGRSREFAMLRLIGTSKRQTRRMMFLESWVVIVTAVLIGVAIAIPPAVGCALGLTGQPIPHIQPLAWIGIIAFVTLLGWLSISLPTRSALRSRPIEAVYAGE</sequence>
<dbReference type="GO" id="GO:0005886">
    <property type="term" value="C:plasma membrane"/>
    <property type="evidence" value="ECO:0007669"/>
    <property type="project" value="UniProtKB-SubCell"/>
</dbReference>